<protein>
    <submittedName>
        <fullName evidence="2">Unannotated protein</fullName>
    </submittedName>
</protein>
<dbReference type="EMBL" id="CAFBNE010000058">
    <property type="protein sequence ID" value="CAB4955460.1"/>
    <property type="molecule type" value="Genomic_DNA"/>
</dbReference>
<name>A0A6J7KH20_9ZZZZ</name>
<dbReference type="AlphaFoldDB" id="A0A6J7KH20"/>
<evidence type="ECO:0000313" key="2">
    <source>
        <dbReference type="EMBL" id="CAB4955460.1"/>
    </source>
</evidence>
<proteinExistence type="predicted"/>
<sequence length="433" mass="47606">MIAENSRAFLSVVIPSLNQGRFIEGALDSVLAQESDAIAVEVLVVDGRSRDSTREIVSTRAESDNRIALLDASGAGPAAAINQGLAASEGEYIAWLSADDRYASGAIARAVTHLREHASALLVYGQADIIDESGVVTGTYPTLPPGELFNSWHGGCGISQPTVLMRRSVLEDLGYLDENLRTCFDFEYWLRLGAVGAQRVGFIDALQAFVTDQPERITRTLRCTVALESIEVLHRHGFRTDQHWLKTALIDEASAYPQALTKTALVERINFLRSAAATYLQRVEAEEFREWSELYLSAKAPVDGVWLSRDLDGWFDGDLEIRWSKRAEGSALLLLFDCAYLRPPIKVRISTGGKASQDLTIDKVPFGVHLVLDSQNGSRATLGVTQARPPLVEMLTETRAISLHLANARFTRRRRFASALTRSGQYARLKAGS</sequence>
<dbReference type="PANTHER" id="PTHR43685">
    <property type="entry name" value="GLYCOSYLTRANSFERASE"/>
    <property type="match status" value="1"/>
</dbReference>
<gene>
    <name evidence="2" type="ORF">UFOPK3772_01825</name>
</gene>
<dbReference type="Gene3D" id="3.90.550.10">
    <property type="entry name" value="Spore Coat Polysaccharide Biosynthesis Protein SpsA, Chain A"/>
    <property type="match status" value="1"/>
</dbReference>
<dbReference type="InterPro" id="IPR029044">
    <property type="entry name" value="Nucleotide-diphossugar_trans"/>
</dbReference>
<dbReference type="InterPro" id="IPR050834">
    <property type="entry name" value="Glycosyltransf_2"/>
</dbReference>
<dbReference type="InterPro" id="IPR001173">
    <property type="entry name" value="Glyco_trans_2-like"/>
</dbReference>
<organism evidence="2">
    <name type="scientific">freshwater metagenome</name>
    <dbReference type="NCBI Taxonomy" id="449393"/>
    <lineage>
        <taxon>unclassified sequences</taxon>
        <taxon>metagenomes</taxon>
        <taxon>ecological metagenomes</taxon>
    </lineage>
</organism>
<accession>A0A6J7KH20</accession>
<dbReference type="Pfam" id="PF00535">
    <property type="entry name" value="Glycos_transf_2"/>
    <property type="match status" value="1"/>
</dbReference>
<feature type="domain" description="Glycosyltransferase 2-like" evidence="1">
    <location>
        <begin position="11"/>
        <end position="173"/>
    </location>
</feature>
<dbReference type="PANTHER" id="PTHR43685:SF2">
    <property type="entry name" value="GLYCOSYLTRANSFERASE 2-LIKE DOMAIN-CONTAINING PROTEIN"/>
    <property type="match status" value="1"/>
</dbReference>
<dbReference type="SUPFAM" id="SSF53448">
    <property type="entry name" value="Nucleotide-diphospho-sugar transferases"/>
    <property type="match status" value="1"/>
</dbReference>
<reference evidence="2" key="1">
    <citation type="submission" date="2020-05" db="EMBL/GenBank/DDBJ databases">
        <authorList>
            <person name="Chiriac C."/>
            <person name="Salcher M."/>
            <person name="Ghai R."/>
            <person name="Kavagutti S V."/>
        </authorList>
    </citation>
    <scope>NUCLEOTIDE SEQUENCE</scope>
</reference>
<evidence type="ECO:0000259" key="1">
    <source>
        <dbReference type="Pfam" id="PF00535"/>
    </source>
</evidence>